<dbReference type="InterPro" id="IPR002125">
    <property type="entry name" value="CMP_dCMP_dom"/>
</dbReference>
<keyword evidence="9 12" id="KW-0521">NADP</keyword>
<dbReference type="InterPro" id="IPR016192">
    <property type="entry name" value="APOBEC/CMP_deaminase_Zn-bd"/>
</dbReference>
<evidence type="ECO:0000313" key="14">
    <source>
        <dbReference type="EMBL" id="GGF34875.1"/>
    </source>
</evidence>
<protein>
    <recommendedName>
        <fullName evidence="12">Riboflavin biosynthesis protein RibD</fullName>
    </recommendedName>
    <domain>
        <recommendedName>
            <fullName evidence="12">Diaminohydroxyphosphoribosylaminopyrimidine deaminase</fullName>
            <shortName evidence="12">DRAP deaminase</shortName>
            <ecNumber evidence="12">3.5.4.26</ecNumber>
        </recommendedName>
        <alternativeName>
            <fullName evidence="12">Riboflavin-specific deaminase</fullName>
        </alternativeName>
    </domain>
    <domain>
        <recommendedName>
            <fullName evidence="12">5-amino-6-(5-phosphoribosylamino)uracil reductase</fullName>
            <ecNumber evidence="12">1.1.1.193</ecNumber>
        </recommendedName>
        <alternativeName>
            <fullName evidence="12">HTP reductase</fullName>
        </alternativeName>
    </domain>
</protein>
<dbReference type="NCBIfam" id="TIGR00326">
    <property type="entry name" value="eubact_ribD"/>
    <property type="match status" value="1"/>
</dbReference>
<evidence type="ECO:0000256" key="10">
    <source>
        <dbReference type="ARBA" id="ARBA00023002"/>
    </source>
</evidence>
<dbReference type="Gene3D" id="3.40.140.10">
    <property type="entry name" value="Cytidine Deaminase, domain 2"/>
    <property type="match status" value="1"/>
</dbReference>
<gene>
    <name evidence="14" type="primary">ribD</name>
    <name evidence="14" type="ORF">GCM10011339_23950</name>
</gene>
<dbReference type="PIRSF" id="PIRSF006769">
    <property type="entry name" value="RibD"/>
    <property type="match status" value="1"/>
</dbReference>
<sequence>MTLTTDEKYMLRALELAELGRGHVSPNPMVGCVIVHEDTIIGEGYHMKYGGPHAEPNAVNSVKEQKLLKEATVYVTLEPCAHYGKTPPCAILLAEKQVKKVVIAAVDSNPLVGGKGIKILQDTGIEVLTGILERPARRLNKRFFTSIEKKRPYVILKWAQTLDGFIARPNYDSKWISNSYSRQMVHKWRAEEDAIMVGTKTAHFDDPKLNVRDWQGEPPLRIVLDKQLTLDKNLHLFDQSIPTICYNLVKDETVNNLAYVKLKEHFGIEDILSDLHHRKVQSVIIEGGSYLLQKFIQSELWDEARVFTGNKTFKSGISAPKLKQIATEKYDIMGDCLEIFEKNESTSKNTTNG</sequence>
<evidence type="ECO:0000256" key="9">
    <source>
        <dbReference type="ARBA" id="ARBA00022857"/>
    </source>
</evidence>
<keyword evidence="11" id="KW-0511">Multifunctional enzyme</keyword>
<evidence type="ECO:0000256" key="8">
    <source>
        <dbReference type="ARBA" id="ARBA00022833"/>
    </source>
</evidence>
<evidence type="ECO:0000256" key="2">
    <source>
        <dbReference type="ARBA" id="ARBA00004882"/>
    </source>
</evidence>
<comment type="catalytic activity">
    <reaction evidence="12">
        <text>2,5-diamino-6-hydroxy-4-(5-phosphoribosylamino)-pyrimidine + H2O + H(+) = 5-amino-6-(5-phospho-D-ribosylamino)uracil + NH4(+)</text>
        <dbReference type="Rhea" id="RHEA:21868"/>
        <dbReference type="ChEBI" id="CHEBI:15377"/>
        <dbReference type="ChEBI" id="CHEBI:15378"/>
        <dbReference type="ChEBI" id="CHEBI:28938"/>
        <dbReference type="ChEBI" id="CHEBI:58453"/>
        <dbReference type="ChEBI" id="CHEBI:58614"/>
        <dbReference type="EC" id="3.5.4.26"/>
    </reaction>
</comment>
<dbReference type="InterPro" id="IPR002734">
    <property type="entry name" value="RibDG_C"/>
</dbReference>
<keyword evidence="7 12" id="KW-0479">Metal-binding</keyword>
<evidence type="ECO:0000259" key="13">
    <source>
        <dbReference type="PROSITE" id="PS51747"/>
    </source>
</evidence>
<keyword evidence="8 12" id="KW-0862">Zinc</keyword>
<comment type="cofactor">
    <cofactor evidence="12">
        <name>Zn(2+)</name>
        <dbReference type="ChEBI" id="CHEBI:29105"/>
    </cofactor>
    <text evidence="12">Binds 1 zinc ion.</text>
</comment>
<reference evidence="15" key="1">
    <citation type="journal article" date="2019" name="Int. J. Syst. Evol. Microbiol.">
        <title>The Global Catalogue of Microorganisms (GCM) 10K type strain sequencing project: providing services to taxonomists for standard genome sequencing and annotation.</title>
        <authorList>
            <consortium name="The Broad Institute Genomics Platform"/>
            <consortium name="The Broad Institute Genome Sequencing Center for Infectious Disease"/>
            <person name="Wu L."/>
            <person name="Ma J."/>
        </authorList>
    </citation>
    <scope>NUCLEOTIDE SEQUENCE [LARGE SCALE GENOMIC DNA]</scope>
    <source>
        <strain evidence="15">CGMCC 1.15407</strain>
    </source>
</reference>
<dbReference type="Pfam" id="PF00383">
    <property type="entry name" value="dCMP_cyt_deam_1"/>
    <property type="match status" value="1"/>
</dbReference>
<keyword evidence="15" id="KW-1185">Reference proteome</keyword>
<dbReference type="InterPro" id="IPR024072">
    <property type="entry name" value="DHFR-like_dom_sf"/>
</dbReference>
<evidence type="ECO:0000313" key="15">
    <source>
        <dbReference type="Proteomes" id="UP000647339"/>
    </source>
</evidence>
<comment type="pathway">
    <text evidence="3 12">Cofactor biosynthesis; riboflavin biosynthesis; 5-amino-6-(D-ribitylamino)uracil from GTP: step 3/4.</text>
</comment>
<evidence type="ECO:0000256" key="1">
    <source>
        <dbReference type="ARBA" id="ARBA00002151"/>
    </source>
</evidence>
<keyword evidence="12" id="KW-0378">Hydrolase</keyword>
<comment type="similarity">
    <text evidence="4 12">In the N-terminal section; belongs to the cytidine and deoxycytidylate deaminase family.</text>
</comment>
<dbReference type="InterPro" id="IPR050765">
    <property type="entry name" value="Riboflavin_Biosynth_HTPR"/>
</dbReference>
<comment type="similarity">
    <text evidence="5 12">In the C-terminal section; belongs to the HTP reductase family.</text>
</comment>
<keyword evidence="6 12" id="KW-0686">Riboflavin biosynthesis</keyword>
<dbReference type="Gene3D" id="3.40.430.10">
    <property type="entry name" value="Dihydrofolate Reductase, subunit A"/>
    <property type="match status" value="1"/>
</dbReference>
<dbReference type="InterPro" id="IPR004794">
    <property type="entry name" value="Eubact_RibD"/>
</dbReference>
<dbReference type="InterPro" id="IPR016193">
    <property type="entry name" value="Cytidine_deaminase-like"/>
</dbReference>
<dbReference type="CDD" id="cd01284">
    <property type="entry name" value="Riboflavin_deaminase-reductase"/>
    <property type="match status" value="1"/>
</dbReference>
<dbReference type="SUPFAM" id="SSF53597">
    <property type="entry name" value="Dihydrofolate reductase-like"/>
    <property type="match status" value="1"/>
</dbReference>
<dbReference type="PROSITE" id="PS51747">
    <property type="entry name" value="CYT_DCMP_DEAMINASES_2"/>
    <property type="match status" value="1"/>
</dbReference>
<evidence type="ECO:0000256" key="3">
    <source>
        <dbReference type="ARBA" id="ARBA00004910"/>
    </source>
</evidence>
<dbReference type="EMBL" id="BMIU01000010">
    <property type="protein sequence ID" value="GGF34875.1"/>
    <property type="molecule type" value="Genomic_DNA"/>
</dbReference>
<dbReference type="SUPFAM" id="SSF53927">
    <property type="entry name" value="Cytidine deaminase-like"/>
    <property type="match status" value="1"/>
</dbReference>
<dbReference type="EC" id="1.1.1.193" evidence="12"/>
<dbReference type="PANTHER" id="PTHR38011">
    <property type="entry name" value="DIHYDROFOLATE REDUCTASE FAMILY PROTEIN (AFU_ORTHOLOGUE AFUA_8G06820)"/>
    <property type="match status" value="1"/>
</dbReference>
<dbReference type="Proteomes" id="UP000647339">
    <property type="component" value="Unassembled WGS sequence"/>
</dbReference>
<dbReference type="PROSITE" id="PS00903">
    <property type="entry name" value="CYT_DCMP_DEAMINASES_1"/>
    <property type="match status" value="1"/>
</dbReference>
<dbReference type="EC" id="3.5.4.26" evidence="12"/>
<proteinExistence type="inferred from homology"/>
<evidence type="ECO:0000256" key="4">
    <source>
        <dbReference type="ARBA" id="ARBA00005259"/>
    </source>
</evidence>
<dbReference type="Pfam" id="PF01872">
    <property type="entry name" value="RibD_C"/>
    <property type="match status" value="1"/>
</dbReference>
<comment type="pathway">
    <text evidence="2 12">Cofactor biosynthesis; riboflavin biosynthesis; 5-amino-6-(D-ribitylamino)uracil from GTP: step 2/4.</text>
</comment>
<feature type="domain" description="CMP/dCMP-type deaminase" evidence="13">
    <location>
        <begin position="4"/>
        <end position="127"/>
    </location>
</feature>
<accession>A0ABQ1V467</accession>
<name>A0ABQ1V467_9BACT</name>
<evidence type="ECO:0000256" key="6">
    <source>
        <dbReference type="ARBA" id="ARBA00022619"/>
    </source>
</evidence>
<evidence type="ECO:0000256" key="7">
    <source>
        <dbReference type="ARBA" id="ARBA00022723"/>
    </source>
</evidence>
<evidence type="ECO:0000256" key="11">
    <source>
        <dbReference type="ARBA" id="ARBA00023268"/>
    </source>
</evidence>
<comment type="catalytic activity">
    <reaction evidence="12">
        <text>5-amino-6-(5-phospho-D-ribitylamino)uracil + NADP(+) = 5-amino-6-(5-phospho-D-ribosylamino)uracil + NADPH + H(+)</text>
        <dbReference type="Rhea" id="RHEA:17845"/>
        <dbReference type="ChEBI" id="CHEBI:15378"/>
        <dbReference type="ChEBI" id="CHEBI:57783"/>
        <dbReference type="ChEBI" id="CHEBI:58349"/>
        <dbReference type="ChEBI" id="CHEBI:58421"/>
        <dbReference type="ChEBI" id="CHEBI:58453"/>
        <dbReference type="EC" id="1.1.1.193"/>
    </reaction>
</comment>
<evidence type="ECO:0000256" key="5">
    <source>
        <dbReference type="ARBA" id="ARBA00007417"/>
    </source>
</evidence>
<organism evidence="14 15">
    <name type="scientific">Echinicola rosea</name>
    <dbReference type="NCBI Taxonomy" id="1807691"/>
    <lineage>
        <taxon>Bacteria</taxon>
        <taxon>Pseudomonadati</taxon>
        <taxon>Bacteroidota</taxon>
        <taxon>Cytophagia</taxon>
        <taxon>Cytophagales</taxon>
        <taxon>Cyclobacteriaceae</taxon>
        <taxon>Echinicola</taxon>
    </lineage>
</organism>
<comment type="caution">
    <text evidence="14">The sequence shown here is derived from an EMBL/GenBank/DDBJ whole genome shotgun (WGS) entry which is preliminary data.</text>
</comment>
<keyword evidence="10 12" id="KW-0560">Oxidoreductase</keyword>
<dbReference type="PANTHER" id="PTHR38011:SF7">
    <property type="entry name" value="2,5-DIAMINO-6-RIBOSYLAMINO-4(3H)-PYRIMIDINONE 5'-PHOSPHATE REDUCTASE"/>
    <property type="match status" value="1"/>
</dbReference>
<comment type="function">
    <text evidence="1 12">Converts 2,5-diamino-6-(ribosylamino)-4(3h)-pyrimidinone 5'-phosphate into 5-amino-6-(ribosylamino)-2,4(1h,3h)-pyrimidinedione 5'-phosphate.</text>
</comment>
<dbReference type="RefSeq" id="WP_137401795.1">
    <property type="nucleotide sequence ID" value="NZ_BMIU01000010.1"/>
</dbReference>
<evidence type="ECO:0000256" key="12">
    <source>
        <dbReference type="PIRNR" id="PIRNR006769"/>
    </source>
</evidence>